<sequence>MSGRTKPCQLIRTHRRAYLVINACVYGAVLLGMAIGMLFPELHAARADGFTRSQGDLLLAVFRDPLLFTGTILVVNVLRTAVLLIVLPSLVIPFAGLVVFGIKTIDMGIILAPVDRVGALTLIPHSLTLLIEFQAYVWVIFGVWLLGRAWIRPVAVGAPTHRQGYLAGLRALGWTWLPALVLFVIGAIYEVAEIHLLMPLVLGAA</sequence>
<keyword evidence="1" id="KW-0472">Membrane</keyword>
<reference evidence="2 3" key="1">
    <citation type="submission" date="2016-10" db="EMBL/GenBank/DDBJ databases">
        <authorList>
            <person name="de Groot N.N."/>
        </authorList>
    </citation>
    <scope>NUCLEOTIDE SEQUENCE [LARGE SCALE GENOMIC DNA]</scope>
    <source>
        <strain evidence="2 3">DSM 21800</strain>
    </source>
</reference>
<accession>A0A1H1YIU5</accession>
<dbReference type="RefSeq" id="WP_091527748.1">
    <property type="nucleotide sequence ID" value="NZ_LT629772.1"/>
</dbReference>
<name>A0A1H1YIU5_9ACTN</name>
<protein>
    <recommendedName>
        <fullName evidence="4">Stage II sporulation protein M</fullName>
    </recommendedName>
</protein>
<feature type="transmembrane region" description="Helical" evidence="1">
    <location>
        <begin position="133"/>
        <end position="151"/>
    </location>
</feature>
<evidence type="ECO:0000256" key="1">
    <source>
        <dbReference type="SAM" id="Phobius"/>
    </source>
</evidence>
<keyword evidence="1" id="KW-0812">Transmembrane</keyword>
<dbReference type="AlphaFoldDB" id="A0A1H1YIU5"/>
<keyword evidence="1" id="KW-1133">Transmembrane helix</keyword>
<dbReference type="Proteomes" id="UP000199103">
    <property type="component" value="Chromosome I"/>
</dbReference>
<gene>
    <name evidence="2" type="ORF">SAMN04489812_4604</name>
</gene>
<proteinExistence type="predicted"/>
<feature type="transmembrane region" description="Helical" evidence="1">
    <location>
        <begin position="66"/>
        <end position="87"/>
    </location>
</feature>
<evidence type="ECO:0000313" key="3">
    <source>
        <dbReference type="Proteomes" id="UP000199103"/>
    </source>
</evidence>
<evidence type="ECO:0008006" key="4">
    <source>
        <dbReference type="Google" id="ProtNLM"/>
    </source>
</evidence>
<feature type="transmembrane region" description="Helical" evidence="1">
    <location>
        <begin position="20"/>
        <end position="39"/>
    </location>
</feature>
<dbReference type="EMBL" id="LT629772">
    <property type="protein sequence ID" value="SDT21342.1"/>
    <property type="molecule type" value="Genomic_DNA"/>
</dbReference>
<evidence type="ECO:0000313" key="2">
    <source>
        <dbReference type="EMBL" id="SDT21342.1"/>
    </source>
</evidence>
<feature type="transmembrane region" description="Helical" evidence="1">
    <location>
        <begin position="94"/>
        <end position="113"/>
    </location>
</feature>
<keyword evidence="3" id="KW-1185">Reference proteome</keyword>
<feature type="transmembrane region" description="Helical" evidence="1">
    <location>
        <begin position="171"/>
        <end position="192"/>
    </location>
</feature>
<organism evidence="2 3">
    <name type="scientific">Microlunatus soli</name>
    <dbReference type="NCBI Taxonomy" id="630515"/>
    <lineage>
        <taxon>Bacteria</taxon>
        <taxon>Bacillati</taxon>
        <taxon>Actinomycetota</taxon>
        <taxon>Actinomycetes</taxon>
        <taxon>Propionibacteriales</taxon>
        <taxon>Propionibacteriaceae</taxon>
        <taxon>Microlunatus</taxon>
    </lineage>
</organism>
<dbReference type="OrthoDB" id="571348at2"/>